<keyword evidence="3 9" id="KW-0808">Transferase</keyword>
<dbReference type="PANTHER" id="PTHR10434">
    <property type="entry name" value="1-ACYL-SN-GLYCEROL-3-PHOSPHATE ACYLTRANSFERASE"/>
    <property type="match status" value="1"/>
</dbReference>
<dbReference type="CDD" id="cd07989">
    <property type="entry name" value="LPLAT_AGPAT-like"/>
    <property type="match status" value="1"/>
</dbReference>
<accession>A0A5B2TD25</accession>
<dbReference type="InterPro" id="IPR002123">
    <property type="entry name" value="Plipid/glycerol_acylTrfase"/>
</dbReference>
<dbReference type="AlphaFoldDB" id="A0A5B2TD25"/>
<dbReference type="Proteomes" id="UP000322110">
    <property type="component" value="Unassembled WGS sequence"/>
</dbReference>
<dbReference type="SMART" id="SM00563">
    <property type="entry name" value="PlsC"/>
    <property type="match status" value="1"/>
</dbReference>
<keyword evidence="5 9" id="KW-0012">Acyltransferase</keyword>
<keyword evidence="7" id="KW-0812">Transmembrane</keyword>
<feature type="transmembrane region" description="Helical" evidence="7">
    <location>
        <begin position="39"/>
        <end position="59"/>
    </location>
</feature>
<dbReference type="RefSeq" id="WP_149813109.1">
    <property type="nucleotide sequence ID" value="NZ_VUKA01000008.1"/>
</dbReference>
<evidence type="ECO:0000256" key="4">
    <source>
        <dbReference type="ARBA" id="ARBA00023098"/>
    </source>
</evidence>
<protein>
    <submittedName>
        <fullName evidence="9">1-acyl-sn-glycerol-3-phosphate acyltransferase</fullName>
    </submittedName>
</protein>
<keyword evidence="10" id="KW-1185">Reference proteome</keyword>
<proteinExistence type="predicted"/>
<evidence type="ECO:0000256" key="2">
    <source>
        <dbReference type="ARBA" id="ARBA00022516"/>
    </source>
</evidence>
<evidence type="ECO:0000256" key="1">
    <source>
        <dbReference type="ARBA" id="ARBA00005189"/>
    </source>
</evidence>
<evidence type="ECO:0000256" key="6">
    <source>
        <dbReference type="SAM" id="MobiDB-lite"/>
    </source>
</evidence>
<feature type="domain" description="Phospholipid/glycerol acyltransferase" evidence="8">
    <location>
        <begin position="95"/>
        <end position="205"/>
    </location>
</feature>
<reference evidence="9 10" key="1">
    <citation type="journal article" date="2015" name="Int. J. Syst. Evol. Microbiol.">
        <title>Roseomonas oryzae sp. nov., isolated from paddy rhizosphere soil.</title>
        <authorList>
            <person name="Ramaprasad E.V."/>
            <person name="Sasikala Ch."/>
            <person name="Ramana Ch.V."/>
        </authorList>
    </citation>
    <scope>NUCLEOTIDE SEQUENCE [LARGE SCALE GENOMIC DNA]</scope>
    <source>
        <strain evidence="9 10">KCTC 42542</strain>
    </source>
</reference>
<evidence type="ECO:0000259" key="8">
    <source>
        <dbReference type="SMART" id="SM00563"/>
    </source>
</evidence>
<dbReference type="GO" id="GO:0003841">
    <property type="term" value="F:1-acylglycerol-3-phosphate O-acyltransferase activity"/>
    <property type="evidence" value="ECO:0007669"/>
    <property type="project" value="TreeGrafter"/>
</dbReference>
<keyword evidence="7" id="KW-0472">Membrane</keyword>
<keyword evidence="7" id="KW-1133">Transmembrane helix</keyword>
<evidence type="ECO:0000256" key="5">
    <source>
        <dbReference type="ARBA" id="ARBA00023315"/>
    </source>
</evidence>
<evidence type="ECO:0000256" key="7">
    <source>
        <dbReference type="SAM" id="Phobius"/>
    </source>
</evidence>
<dbReference type="PANTHER" id="PTHR10434:SF64">
    <property type="entry name" value="1-ACYL-SN-GLYCEROL-3-PHOSPHATE ACYLTRANSFERASE-RELATED"/>
    <property type="match status" value="1"/>
</dbReference>
<keyword evidence="2" id="KW-0444">Lipid biosynthesis</keyword>
<dbReference type="EMBL" id="VUKA01000008">
    <property type="protein sequence ID" value="KAA2212412.1"/>
    <property type="molecule type" value="Genomic_DNA"/>
</dbReference>
<keyword evidence="4" id="KW-0443">Lipid metabolism</keyword>
<dbReference type="GO" id="GO:0006654">
    <property type="term" value="P:phosphatidic acid biosynthetic process"/>
    <property type="evidence" value="ECO:0007669"/>
    <property type="project" value="TreeGrafter"/>
</dbReference>
<gene>
    <name evidence="9" type="ORF">F0Q34_15345</name>
</gene>
<comment type="caution">
    <text evidence="9">The sequence shown here is derived from an EMBL/GenBank/DDBJ whole genome shotgun (WGS) entry which is preliminary data.</text>
</comment>
<evidence type="ECO:0000313" key="10">
    <source>
        <dbReference type="Proteomes" id="UP000322110"/>
    </source>
</evidence>
<feature type="region of interest" description="Disordered" evidence="6">
    <location>
        <begin position="276"/>
        <end position="298"/>
    </location>
</feature>
<comment type="pathway">
    <text evidence="1">Lipid metabolism.</text>
</comment>
<evidence type="ECO:0000313" key="9">
    <source>
        <dbReference type="EMBL" id="KAA2212412.1"/>
    </source>
</evidence>
<sequence length="298" mass="31943">MGSGLLSRHALPGPPVPLDGSAPGQPERLRPLLRATTRLIAVIAWTLLCIPVQFVLLLLPGRGRTVLPRLYHRVLCRLIGLRVRVVGEASHARPALFVSNHASWLDILVLGGVLEAAFVSKAEVGQWPLIRTVARLGQTVFVSRSRGRTSQEAQAMRQRLEEGGSLILFPEGTSNDGTRVLPFRSAFLGLADAAAAVQPVSVAYDGLGGLPARRCDRPLFAWYGDMEIGSHFWQLARLPGGSVTVLLHEPVAPGAFANRKDLTSAVERTVVHGAAALRQHRPATPASTQPGRGGLAFS</sequence>
<name>A0A5B2TD25_9PROT</name>
<evidence type="ECO:0000256" key="3">
    <source>
        <dbReference type="ARBA" id="ARBA00022679"/>
    </source>
</evidence>
<dbReference type="Pfam" id="PF01553">
    <property type="entry name" value="Acyltransferase"/>
    <property type="match status" value="1"/>
</dbReference>
<organism evidence="9 10">
    <name type="scientific">Teichococcus oryzae</name>
    <dbReference type="NCBI Taxonomy" id="1608942"/>
    <lineage>
        <taxon>Bacteria</taxon>
        <taxon>Pseudomonadati</taxon>
        <taxon>Pseudomonadota</taxon>
        <taxon>Alphaproteobacteria</taxon>
        <taxon>Acetobacterales</taxon>
        <taxon>Roseomonadaceae</taxon>
        <taxon>Roseomonas</taxon>
    </lineage>
</organism>
<dbReference type="SUPFAM" id="SSF69593">
    <property type="entry name" value="Glycerol-3-phosphate (1)-acyltransferase"/>
    <property type="match status" value="1"/>
</dbReference>
<dbReference type="OrthoDB" id="9806880at2"/>
<feature type="region of interest" description="Disordered" evidence="6">
    <location>
        <begin position="1"/>
        <end position="23"/>
    </location>
</feature>